<dbReference type="InterPro" id="IPR013120">
    <property type="entry name" value="FAR_NAD-bd"/>
</dbReference>
<protein>
    <submittedName>
        <fullName evidence="2">Nucleoside-diphosphate-sugar epimerase</fullName>
    </submittedName>
</protein>
<feature type="domain" description="Thioester reductase (TE)" evidence="1">
    <location>
        <begin position="7"/>
        <end position="250"/>
    </location>
</feature>
<evidence type="ECO:0000259" key="1">
    <source>
        <dbReference type="Pfam" id="PF07993"/>
    </source>
</evidence>
<dbReference type="OrthoDB" id="9785372at2"/>
<evidence type="ECO:0000313" key="2">
    <source>
        <dbReference type="EMBL" id="PTN09491.1"/>
    </source>
</evidence>
<proteinExistence type="predicted"/>
<accession>A0A2T5C3V3</accession>
<dbReference type="PANTHER" id="PTHR43000">
    <property type="entry name" value="DTDP-D-GLUCOSE 4,6-DEHYDRATASE-RELATED"/>
    <property type="match status" value="1"/>
</dbReference>
<dbReference type="SUPFAM" id="SSF51735">
    <property type="entry name" value="NAD(P)-binding Rossmann-fold domains"/>
    <property type="match status" value="1"/>
</dbReference>
<dbReference type="AlphaFoldDB" id="A0A2T5C3V3"/>
<dbReference type="RefSeq" id="WP_107821403.1">
    <property type="nucleotide sequence ID" value="NZ_OY782574.1"/>
</dbReference>
<sequence length="366" mass="41947">MKRIIINGANGYVASNFINELLKQHYEVIAFVRGNQKYSADQRMLDVMADINDGVFQQPKNLRIFNYSLLDENFGLSEQTLHELFQGDVDYYHFAASLKYDFKAKDEIFQTNMDGVENSVAVFSKYAAADSRFFFISTAYSCGKLAGRFEEKFYDVAEIDAFRNYYEQSKRYAENLIRKHIENDGLNAHILRLSQVVGNNKTGVTKTDYGIFDFSRRIQSLALRNPNLELRAKIDPESTQNLIPIDKVVSYLLQTVKIEQLPVIMNMVSKNAIRNSDILNSLHRLLPIKLVPQVELDKAEMNVYERIISIGMSFTASYTGTNIEFDTTKLDEVMEADDNEASPESIHRMIAYFLEENSDKKAKVAC</sequence>
<keyword evidence="3" id="KW-1185">Reference proteome</keyword>
<dbReference type="InterPro" id="IPR036291">
    <property type="entry name" value="NAD(P)-bd_dom_sf"/>
</dbReference>
<gene>
    <name evidence="2" type="ORF">C8N47_10435</name>
</gene>
<organism evidence="2 3">
    <name type="scientific">Mangrovibacterium marinum</name>
    <dbReference type="NCBI Taxonomy" id="1639118"/>
    <lineage>
        <taxon>Bacteria</taxon>
        <taxon>Pseudomonadati</taxon>
        <taxon>Bacteroidota</taxon>
        <taxon>Bacteroidia</taxon>
        <taxon>Marinilabiliales</taxon>
        <taxon>Prolixibacteraceae</taxon>
        <taxon>Mangrovibacterium</taxon>
    </lineage>
</organism>
<comment type="caution">
    <text evidence="2">The sequence shown here is derived from an EMBL/GenBank/DDBJ whole genome shotgun (WGS) entry which is preliminary data.</text>
</comment>
<dbReference type="Proteomes" id="UP000243525">
    <property type="component" value="Unassembled WGS sequence"/>
</dbReference>
<dbReference type="Pfam" id="PF07993">
    <property type="entry name" value="NAD_binding_4"/>
    <property type="match status" value="1"/>
</dbReference>
<reference evidence="2 3" key="1">
    <citation type="submission" date="2018-04" db="EMBL/GenBank/DDBJ databases">
        <title>Genomic Encyclopedia of Archaeal and Bacterial Type Strains, Phase II (KMG-II): from individual species to whole genera.</title>
        <authorList>
            <person name="Goeker M."/>
        </authorList>
    </citation>
    <scope>NUCLEOTIDE SEQUENCE [LARGE SCALE GENOMIC DNA]</scope>
    <source>
        <strain evidence="2 3">DSM 28823</strain>
    </source>
</reference>
<name>A0A2T5C3V3_9BACT</name>
<evidence type="ECO:0000313" key="3">
    <source>
        <dbReference type="Proteomes" id="UP000243525"/>
    </source>
</evidence>
<dbReference type="EMBL" id="QAAD01000004">
    <property type="protein sequence ID" value="PTN09491.1"/>
    <property type="molecule type" value="Genomic_DNA"/>
</dbReference>
<dbReference type="Gene3D" id="3.40.50.720">
    <property type="entry name" value="NAD(P)-binding Rossmann-like Domain"/>
    <property type="match status" value="1"/>
</dbReference>